<evidence type="ECO:0000313" key="1">
    <source>
        <dbReference type="EMBL" id="KAK2646127.1"/>
    </source>
</evidence>
<gene>
    <name evidence="1" type="ORF">Ddye_021322</name>
</gene>
<dbReference type="AlphaFoldDB" id="A0AAD9WXL5"/>
<dbReference type="SUPFAM" id="SSF50630">
    <property type="entry name" value="Acid proteases"/>
    <property type="match status" value="1"/>
</dbReference>
<dbReference type="Pfam" id="PF13975">
    <property type="entry name" value="gag-asp_proteas"/>
    <property type="match status" value="1"/>
</dbReference>
<comment type="caution">
    <text evidence="1">The sequence shown here is derived from an EMBL/GenBank/DDBJ whole genome shotgun (WGS) entry which is preliminary data.</text>
</comment>
<dbReference type="Proteomes" id="UP001280121">
    <property type="component" value="Unassembled WGS sequence"/>
</dbReference>
<name>A0AAD9WXL5_9ROSI</name>
<keyword evidence="2" id="KW-1185">Reference proteome</keyword>
<dbReference type="Gene3D" id="2.40.70.10">
    <property type="entry name" value="Acid Proteases"/>
    <property type="match status" value="1"/>
</dbReference>
<dbReference type="CDD" id="cd00303">
    <property type="entry name" value="retropepsin_like"/>
    <property type="match status" value="1"/>
</dbReference>
<evidence type="ECO:0000313" key="2">
    <source>
        <dbReference type="Proteomes" id="UP001280121"/>
    </source>
</evidence>
<reference evidence="1" key="1">
    <citation type="journal article" date="2023" name="Plant J.">
        <title>Genome sequences and population genomics provide insights into the demographic history, inbreeding, and mutation load of two 'living fossil' tree species of Dipteronia.</title>
        <authorList>
            <person name="Feng Y."/>
            <person name="Comes H.P."/>
            <person name="Chen J."/>
            <person name="Zhu S."/>
            <person name="Lu R."/>
            <person name="Zhang X."/>
            <person name="Li P."/>
            <person name="Qiu J."/>
            <person name="Olsen K.M."/>
            <person name="Qiu Y."/>
        </authorList>
    </citation>
    <scope>NUCLEOTIDE SEQUENCE</scope>
    <source>
        <strain evidence="1">KIB01</strain>
    </source>
</reference>
<protein>
    <recommendedName>
        <fullName evidence="3">Peptidase A2 domain-containing protein</fullName>
    </recommendedName>
</protein>
<dbReference type="EMBL" id="JANJYI010000006">
    <property type="protein sequence ID" value="KAK2646127.1"/>
    <property type="molecule type" value="Genomic_DNA"/>
</dbReference>
<proteinExistence type="predicted"/>
<dbReference type="InterPro" id="IPR021109">
    <property type="entry name" value="Peptidase_aspartic_dom_sf"/>
</dbReference>
<evidence type="ECO:0008006" key="3">
    <source>
        <dbReference type="Google" id="ProtNLM"/>
    </source>
</evidence>
<sequence>MAEITSMTFTIHAGYPNLGLMWVVIEIYGEILAALLDTGSLRNLLPKVVVDQLGIQPQPYFAMIQGVNGESTHVIALLDVCVWIGQWSGVCTLLVIHLDNVECILGMDFFVSNKASLTPHMGEMLIGDGTNQCYV</sequence>
<organism evidence="1 2">
    <name type="scientific">Dipteronia dyeriana</name>
    <dbReference type="NCBI Taxonomy" id="168575"/>
    <lineage>
        <taxon>Eukaryota</taxon>
        <taxon>Viridiplantae</taxon>
        <taxon>Streptophyta</taxon>
        <taxon>Embryophyta</taxon>
        <taxon>Tracheophyta</taxon>
        <taxon>Spermatophyta</taxon>
        <taxon>Magnoliopsida</taxon>
        <taxon>eudicotyledons</taxon>
        <taxon>Gunneridae</taxon>
        <taxon>Pentapetalae</taxon>
        <taxon>rosids</taxon>
        <taxon>malvids</taxon>
        <taxon>Sapindales</taxon>
        <taxon>Sapindaceae</taxon>
        <taxon>Hippocastanoideae</taxon>
        <taxon>Acereae</taxon>
        <taxon>Dipteronia</taxon>
    </lineage>
</organism>
<accession>A0AAD9WXL5</accession>